<keyword evidence="3" id="KW-1185">Reference proteome</keyword>
<reference evidence="2 3" key="1">
    <citation type="submission" date="2016-03" db="EMBL/GenBank/DDBJ databases">
        <title>Comparative genomics of the ectomycorrhizal sister species Rhizopogon vinicolor and Rhizopogon vesiculosus (Basidiomycota: Boletales) reveals a divergence of the mating type B locus.</title>
        <authorList>
            <person name="Mujic A.B."/>
            <person name="Kuo A."/>
            <person name="Tritt A."/>
            <person name="Lipzen A."/>
            <person name="Chen C."/>
            <person name="Johnson J."/>
            <person name="Sharma A."/>
            <person name="Barry K."/>
            <person name="Grigoriev I.V."/>
            <person name="Spatafora J.W."/>
        </authorList>
    </citation>
    <scope>NUCLEOTIDE SEQUENCE [LARGE SCALE GENOMIC DNA]</scope>
    <source>
        <strain evidence="2 3">AM-OR11-056</strain>
    </source>
</reference>
<comment type="caution">
    <text evidence="2">The sequence shown here is derived from an EMBL/GenBank/DDBJ whole genome shotgun (WGS) entry which is preliminary data.</text>
</comment>
<feature type="region of interest" description="Disordered" evidence="1">
    <location>
        <begin position="466"/>
        <end position="491"/>
    </location>
</feature>
<feature type="compositionally biased region" description="Polar residues" evidence="1">
    <location>
        <begin position="1"/>
        <end position="34"/>
    </location>
</feature>
<feature type="region of interest" description="Disordered" evidence="1">
    <location>
        <begin position="381"/>
        <end position="442"/>
    </location>
</feature>
<dbReference type="AlphaFoldDB" id="A0A1J8PKI3"/>
<evidence type="ECO:0008006" key="4">
    <source>
        <dbReference type="Google" id="ProtNLM"/>
    </source>
</evidence>
<feature type="region of interest" description="Disordered" evidence="1">
    <location>
        <begin position="1"/>
        <end position="69"/>
    </location>
</feature>
<dbReference type="PRINTS" id="PR01217">
    <property type="entry name" value="PRICHEXTENSN"/>
</dbReference>
<dbReference type="OrthoDB" id="2679748at2759"/>
<gene>
    <name evidence="2" type="ORF">AZE42_03072</name>
</gene>
<name>A0A1J8PKI3_9AGAM</name>
<feature type="region of interest" description="Disordered" evidence="1">
    <location>
        <begin position="179"/>
        <end position="209"/>
    </location>
</feature>
<evidence type="ECO:0000256" key="1">
    <source>
        <dbReference type="SAM" id="MobiDB-lite"/>
    </source>
</evidence>
<feature type="compositionally biased region" description="Basic residues" evidence="1">
    <location>
        <begin position="303"/>
        <end position="315"/>
    </location>
</feature>
<dbReference type="Proteomes" id="UP000183567">
    <property type="component" value="Unassembled WGS sequence"/>
</dbReference>
<dbReference type="STRING" id="180088.A0A1J8PKI3"/>
<feature type="compositionally biased region" description="Pro residues" evidence="1">
    <location>
        <begin position="124"/>
        <end position="135"/>
    </location>
</feature>
<protein>
    <recommendedName>
        <fullName evidence="4">BZIP domain-containing protein</fullName>
    </recommendedName>
</protein>
<accession>A0A1J8PKI3</accession>
<evidence type="ECO:0000313" key="3">
    <source>
        <dbReference type="Proteomes" id="UP000183567"/>
    </source>
</evidence>
<feature type="compositionally biased region" description="Low complexity" evidence="1">
    <location>
        <begin position="397"/>
        <end position="410"/>
    </location>
</feature>
<sequence length="644" mass="68267">MQTRAKATTSVPAHDATSISAPPTFAPVTNSTPVRTVPPHTRSKGPAPLVALDPNTGALPQTRTPLTIRIPRTSLSNAHDAVIATDNVPTIQQAPPPPAPAPIASAPILAPAPSAQTPDQPIYTFPPPPPPPPSQTAPTPIAQSPMNGQPDASPSRARARAPRAIMVSTAQHERRYGALRNAPPLPSPAQSPARPPAQPVTQSPVQPPVQLPAQVSPQPHIAFLPSVSHAGLDSDYGGDLMDMDVDAQDLSMLVNSSSEAAPKAAYVDKHREANKKYRQRLKERIQNGEIDEIEAARRREKKRINARNARARRKAMKEAAPEESGSQSVDPVPLSGPVIPSGDSSPAPGDFLLCLPDTNPPAGSYYSTTFHEILTKANSASSDSTTSVGYIHHEPESASAPPVSAPLPSASYPPAPLPSASRPSAPLPSAPLPSTSLSSASFPSDHLSYSHLPYPDILSAPFQSTPPPTAHVPTAHIPTVRPSAPRPRPITKSRKFRDAGIMTEPVLEPTKGDEPSLDPLPPTLARHPHRQLTAERLQEFQTNPLELIDKAFLLIVPDASSSLGKLILCKVIEHRVSSAGHRFLVQFWGDPTASEMSVEMMLDVLAGGYEIDPPPVNTGPGSEPQPSSGLTGRFFGALRSFTGF</sequence>
<feature type="region of interest" description="Disordered" evidence="1">
    <location>
        <begin position="303"/>
        <end position="355"/>
    </location>
</feature>
<dbReference type="EMBL" id="LVVM01005934">
    <property type="protein sequence ID" value="OJA09413.1"/>
    <property type="molecule type" value="Genomic_DNA"/>
</dbReference>
<organism evidence="2 3">
    <name type="scientific">Rhizopogon vesiculosus</name>
    <dbReference type="NCBI Taxonomy" id="180088"/>
    <lineage>
        <taxon>Eukaryota</taxon>
        <taxon>Fungi</taxon>
        <taxon>Dikarya</taxon>
        <taxon>Basidiomycota</taxon>
        <taxon>Agaricomycotina</taxon>
        <taxon>Agaricomycetes</taxon>
        <taxon>Agaricomycetidae</taxon>
        <taxon>Boletales</taxon>
        <taxon>Suillineae</taxon>
        <taxon>Rhizopogonaceae</taxon>
        <taxon>Rhizopogon</taxon>
    </lineage>
</organism>
<proteinExistence type="predicted"/>
<feature type="compositionally biased region" description="Low complexity" evidence="1">
    <location>
        <begin position="432"/>
        <end position="442"/>
    </location>
</feature>
<evidence type="ECO:0000313" key="2">
    <source>
        <dbReference type="EMBL" id="OJA09413.1"/>
    </source>
</evidence>
<feature type="compositionally biased region" description="Pro residues" evidence="1">
    <location>
        <begin position="183"/>
        <end position="198"/>
    </location>
</feature>
<feature type="region of interest" description="Disordered" evidence="1">
    <location>
        <begin position="89"/>
        <end position="161"/>
    </location>
</feature>
<dbReference type="CDD" id="cd14686">
    <property type="entry name" value="bZIP"/>
    <property type="match status" value="1"/>
</dbReference>
<feature type="compositionally biased region" description="Low complexity" evidence="1">
    <location>
        <begin position="102"/>
        <end position="123"/>
    </location>
</feature>